<gene>
    <name evidence="2" type="ORF">DIURU_000204</name>
</gene>
<dbReference type="AlphaFoldDB" id="A0A642V0X2"/>
<dbReference type="Proteomes" id="UP000449547">
    <property type="component" value="Unassembled WGS sequence"/>
</dbReference>
<name>A0A642V0X2_DIURU</name>
<protein>
    <submittedName>
        <fullName evidence="2">Uncharacterized protein</fullName>
    </submittedName>
</protein>
<keyword evidence="3" id="KW-1185">Reference proteome</keyword>
<dbReference type="VEuPathDB" id="FungiDB:DIURU_000204"/>
<organism evidence="2 3">
    <name type="scientific">Diutina rugosa</name>
    <name type="common">Yeast</name>
    <name type="synonym">Candida rugosa</name>
    <dbReference type="NCBI Taxonomy" id="5481"/>
    <lineage>
        <taxon>Eukaryota</taxon>
        <taxon>Fungi</taxon>
        <taxon>Dikarya</taxon>
        <taxon>Ascomycota</taxon>
        <taxon>Saccharomycotina</taxon>
        <taxon>Pichiomycetes</taxon>
        <taxon>Debaryomycetaceae</taxon>
        <taxon>Diutina</taxon>
    </lineage>
</organism>
<dbReference type="RefSeq" id="XP_034015015.1">
    <property type="nucleotide sequence ID" value="XM_034154648.1"/>
</dbReference>
<dbReference type="GeneID" id="54778857"/>
<reference evidence="2 3" key="1">
    <citation type="submission" date="2019-07" db="EMBL/GenBank/DDBJ databases">
        <title>Genome assembly of two rare yeast pathogens: Diutina rugosa and Trichomonascus ciferrii.</title>
        <authorList>
            <person name="Mixao V."/>
            <person name="Saus E."/>
            <person name="Hansen A."/>
            <person name="Lass-Flor C."/>
            <person name="Gabaldon T."/>
        </authorList>
    </citation>
    <scope>NUCLEOTIDE SEQUENCE [LARGE SCALE GENOMIC DNA]</scope>
    <source>
        <strain evidence="2 3">CBS 613</strain>
    </source>
</reference>
<feature type="region of interest" description="Disordered" evidence="1">
    <location>
        <begin position="1"/>
        <end position="33"/>
    </location>
</feature>
<dbReference type="EMBL" id="SWFT01000008">
    <property type="protein sequence ID" value="KAA8908415.1"/>
    <property type="molecule type" value="Genomic_DNA"/>
</dbReference>
<evidence type="ECO:0000313" key="3">
    <source>
        <dbReference type="Proteomes" id="UP000449547"/>
    </source>
</evidence>
<accession>A0A642V0X2</accession>
<evidence type="ECO:0000256" key="1">
    <source>
        <dbReference type="SAM" id="MobiDB-lite"/>
    </source>
</evidence>
<evidence type="ECO:0000313" key="2">
    <source>
        <dbReference type="EMBL" id="KAA8908415.1"/>
    </source>
</evidence>
<sequence length="252" mass="28726">MSMKRLSRSSHSSRSSRESQETQATEATEVSASTTTITTKTQYNYEIFSLVDRDLVIWRKLHRRSVSGQLLDGQGIVLATIHDQSPETMDNDDTGVDRSFRIEVRHPQTDDVMLVIKRPRHLINGETKVYLPGWCSSTNKRKYLELGHCTQSFSYIHRQYQLATLEDRKLLKYHSFGEVSATPRQQRFTVSSATRRYGVGDDVAWVDAAPSGVPLKHSSVLWFDQRLTPDHRVILVATAACLNIDYLDPRNA</sequence>
<feature type="compositionally biased region" description="Low complexity" evidence="1">
    <location>
        <begin position="21"/>
        <end position="33"/>
    </location>
</feature>
<comment type="caution">
    <text evidence="2">The sequence shown here is derived from an EMBL/GenBank/DDBJ whole genome shotgun (WGS) entry which is preliminary data.</text>
</comment>
<proteinExistence type="predicted"/>